<feature type="transmembrane region" description="Helical" evidence="5">
    <location>
        <begin position="396"/>
        <end position="415"/>
    </location>
</feature>
<evidence type="ECO:0000256" key="1">
    <source>
        <dbReference type="ARBA" id="ARBA00004141"/>
    </source>
</evidence>
<dbReference type="Pfam" id="PF00324">
    <property type="entry name" value="AA_permease"/>
    <property type="match status" value="1"/>
</dbReference>
<feature type="transmembrane region" description="Helical" evidence="5">
    <location>
        <begin position="56"/>
        <end position="74"/>
    </location>
</feature>
<evidence type="ECO:0000256" key="3">
    <source>
        <dbReference type="ARBA" id="ARBA00022989"/>
    </source>
</evidence>
<keyword evidence="2 5" id="KW-0812">Transmembrane</keyword>
<evidence type="ECO:0000259" key="6">
    <source>
        <dbReference type="Pfam" id="PF00324"/>
    </source>
</evidence>
<feature type="transmembrane region" description="Helical" evidence="5">
    <location>
        <begin position="289"/>
        <end position="315"/>
    </location>
</feature>
<dbReference type="PIRSF" id="PIRSF006060">
    <property type="entry name" value="AA_transporter"/>
    <property type="match status" value="1"/>
</dbReference>
<evidence type="ECO:0000256" key="5">
    <source>
        <dbReference type="SAM" id="Phobius"/>
    </source>
</evidence>
<keyword evidence="3 5" id="KW-1133">Transmembrane helix</keyword>
<gene>
    <name evidence="7" type="ORF">SAMN02745723_10824</name>
</gene>
<dbReference type="EMBL" id="FOLW01000008">
    <property type="protein sequence ID" value="SFD10999.1"/>
    <property type="molecule type" value="Genomic_DNA"/>
</dbReference>
<comment type="subcellular location">
    <subcellularLocation>
        <location evidence="1">Membrane</location>
        <topology evidence="1">Multi-pass membrane protein</topology>
    </subcellularLocation>
</comment>
<evidence type="ECO:0000313" key="8">
    <source>
        <dbReference type="Proteomes" id="UP000226420"/>
    </source>
</evidence>
<feature type="domain" description="Amino acid permease/ SLC12A" evidence="6">
    <location>
        <begin position="25"/>
        <end position="388"/>
    </location>
</feature>
<feature type="transmembrane region" description="Helical" evidence="5">
    <location>
        <begin position="335"/>
        <end position="355"/>
    </location>
</feature>
<feature type="transmembrane region" description="Helical" evidence="5">
    <location>
        <begin position="361"/>
        <end position="384"/>
    </location>
</feature>
<evidence type="ECO:0000256" key="4">
    <source>
        <dbReference type="ARBA" id="ARBA00023136"/>
    </source>
</evidence>
<dbReference type="PANTHER" id="PTHR42770:SF8">
    <property type="entry name" value="PUTRESCINE IMPORTER PUUP"/>
    <property type="match status" value="1"/>
</dbReference>
<feature type="transmembrane region" description="Helical" evidence="5">
    <location>
        <begin position="160"/>
        <end position="180"/>
    </location>
</feature>
<organism evidence="7 8">
    <name type="scientific">Pragia fontium DSM 5563 = ATCC 49100</name>
    <dbReference type="NCBI Taxonomy" id="1122977"/>
    <lineage>
        <taxon>Bacteria</taxon>
        <taxon>Pseudomonadati</taxon>
        <taxon>Pseudomonadota</taxon>
        <taxon>Gammaproteobacteria</taxon>
        <taxon>Enterobacterales</taxon>
        <taxon>Budviciaceae</taxon>
        <taxon>Pragia</taxon>
    </lineage>
</organism>
<reference evidence="7 8" key="1">
    <citation type="submission" date="2016-10" db="EMBL/GenBank/DDBJ databases">
        <authorList>
            <person name="Varghese N."/>
            <person name="Submissions S."/>
        </authorList>
    </citation>
    <scope>NUCLEOTIDE SEQUENCE [LARGE SCALE GENOMIC DNA]</scope>
    <source>
        <strain evidence="7 8">DSM 5563</strain>
    </source>
</reference>
<feature type="transmembrane region" description="Helical" evidence="5">
    <location>
        <begin position="22"/>
        <end position="44"/>
    </location>
</feature>
<dbReference type="Gene3D" id="1.20.1740.10">
    <property type="entry name" value="Amino acid/polyamine transporter I"/>
    <property type="match status" value="1"/>
</dbReference>
<keyword evidence="4 5" id="KW-0472">Membrane</keyword>
<dbReference type="AlphaFoldDB" id="A0AAJ5BHU7"/>
<dbReference type="GO" id="GO:0055085">
    <property type="term" value="P:transmembrane transport"/>
    <property type="evidence" value="ECO:0007669"/>
    <property type="project" value="InterPro"/>
</dbReference>
<feature type="transmembrane region" description="Helical" evidence="5">
    <location>
        <begin position="200"/>
        <end position="219"/>
    </location>
</feature>
<evidence type="ECO:0000256" key="2">
    <source>
        <dbReference type="ARBA" id="ARBA00022692"/>
    </source>
</evidence>
<proteinExistence type="predicted"/>
<dbReference type="Proteomes" id="UP000226420">
    <property type="component" value="Unassembled WGS sequence"/>
</dbReference>
<sequence>MSISSSAASVSNRVQLKRSLKLWQIVIIGLAYLTPMTVFDSFVIVSGKTEGHVPSAYILALVAVLFTALSYGKLVRQFPEAGSAYTYSQKAINPYVGFMVGWLSLMDYMFLPMINTLLAKIYLSALFPDVASWIWVVAFVFVMTVINLRSVNWVANLNMVLVFFQIAILVAFVYLVWQGLHLGEAERQVEMTRPFFSNEAHLVPIIAGATVLCFSFLGFDAVSTLSEETEDPKKVIPRAIFLTALYGGIIFVAVSYFIQLYFPDLTILNDPDNATPEIALYVGGKMFQFILLCCTVVGALASGLASHASIARLLYVMGRDNVLPEKVFGYIHPKWKTPVTNILIVGAVALVAMFLDLESAISLINFGALVAFSFVNISVIWFFFVRQKRNKTAKDIFSFFILPLIGTVMIVVLWLNLEVDSLRLGLTWGALGLLYLVYITRGFRRPVPTLGANRGKVAVIEPNVAEMPIKAD</sequence>
<dbReference type="PANTHER" id="PTHR42770">
    <property type="entry name" value="AMINO ACID TRANSPORTER-RELATED"/>
    <property type="match status" value="1"/>
</dbReference>
<comment type="caution">
    <text evidence="7">The sequence shown here is derived from an EMBL/GenBank/DDBJ whole genome shotgun (WGS) entry which is preliminary data.</text>
</comment>
<dbReference type="GO" id="GO:0016020">
    <property type="term" value="C:membrane"/>
    <property type="evidence" value="ECO:0007669"/>
    <property type="project" value="UniProtKB-SubCell"/>
</dbReference>
<name>A0AAJ5BHU7_9GAMM</name>
<feature type="transmembrane region" description="Helical" evidence="5">
    <location>
        <begin position="421"/>
        <end position="439"/>
    </location>
</feature>
<protein>
    <submittedName>
        <fullName evidence="7">Putrescine importer</fullName>
    </submittedName>
</protein>
<dbReference type="RefSeq" id="WP_047781266.1">
    <property type="nucleotide sequence ID" value="NZ_FOLW01000008.1"/>
</dbReference>
<evidence type="ECO:0000313" key="7">
    <source>
        <dbReference type="EMBL" id="SFD10999.1"/>
    </source>
</evidence>
<accession>A0AAJ5BHU7</accession>
<dbReference type="InterPro" id="IPR004841">
    <property type="entry name" value="AA-permease/SLC12A_dom"/>
</dbReference>
<dbReference type="InterPro" id="IPR050367">
    <property type="entry name" value="APC_superfamily"/>
</dbReference>
<feature type="transmembrane region" description="Helical" evidence="5">
    <location>
        <begin position="95"/>
        <end position="118"/>
    </location>
</feature>
<feature type="transmembrane region" description="Helical" evidence="5">
    <location>
        <begin position="130"/>
        <end position="148"/>
    </location>
</feature>
<feature type="transmembrane region" description="Helical" evidence="5">
    <location>
        <begin position="239"/>
        <end position="262"/>
    </location>
</feature>